<evidence type="ECO:0000313" key="3">
    <source>
        <dbReference type="Proteomes" id="UP001156666"/>
    </source>
</evidence>
<proteinExistence type="predicted"/>
<accession>A0AA37SS68</accession>
<dbReference type="EMBL" id="BSOH01000021">
    <property type="protein sequence ID" value="GLR18639.1"/>
    <property type="molecule type" value="Genomic_DNA"/>
</dbReference>
<dbReference type="AlphaFoldDB" id="A0AA37SS68"/>
<reference evidence="2" key="1">
    <citation type="journal article" date="2014" name="Int. J. Syst. Evol. Microbiol.">
        <title>Complete genome sequence of Corynebacterium casei LMG S-19264T (=DSM 44701T), isolated from a smear-ripened cheese.</title>
        <authorList>
            <consortium name="US DOE Joint Genome Institute (JGI-PGF)"/>
            <person name="Walter F."/>
            <person name="Albersmeier A."/>
            <person name="Kalinowski J."/>
            <person name="Ruckert C."/>
        </authorList>
    </citation>
    <scope>NUCLEOTIDE SEQUENCE</scope>
    <source>
        <strain evidence="2">NBRC 108769</strain>
    </source>
</reference>
<feature type="domain" description="DinB-like" evidence="1">
    <location>
        <begin position="46"/>
        <end position="189"/>
    </location>
</feature>
<protein>
    <recommendedName>
        <fullName evidence="1">DinB-like domain-containing protein</fullName>
    </recommendedName>
</protein>
<sequence>MFLIGFNLDVNIFLKKPIMLRNKLIQKVQNLDIEMDQLFNELKGNSFETLNKKKDANTWSPIQILDHIILSERLSLGYCKKKLSFDPKLKTANFRTWINGRLISWSLQSPFKFKAPDVVTSDKLVAESELGLIKEKWKALRAELLAFIHNVPEKYIDKEVYKHPFGLRMSLNGMLDFYKSHFRRHRKQLRQRI</sequence>
<keyword evidence="3" id="KW-1185">Reference proteome</keyword>
<dbReference type="Pfam" id="PF12867">
    <property type="entry name" value="DinB_2"/>
    <property type="match status" value="1"/>
</dbReference>
<dbReference type="Gene3D" id="1.20.120.450">
    <property type="entry name" value="dinb family like domain"/>
    <property type="match status" value="1"/>
</dbReference>
<comment type="caution">
    <text evidence="2">The sequence shown here is derived from an EMBL/GenBank/DDBJ whole genome shotgun (WGS) entry which is preliminary data.</text>
</comment>
<reference evidence="2" key="2">
    <citation type="submission" date="2023-01" db="EMBL/GenBank/DDBJ databases">
        <title>Draft genome sequence of Portibacter lacus strain NBRC 108769.</title>
        <authorList>
            <person name="Sun Q."/>
            <person name="Mori K."/>
        </authorList>
    </citation>
    <scope>NUCLEOTIDE SEQUENCE</scope>
    <source>
        <strain evidence="2">NBRC 108769</strain>
    </source>
</reference>
<dbReference type="Proteomes" id="UP001156666">
    <property type="component" value="Unassembled WGS sequence"/>
</dbReference>
<organism evidence="2 3">
    <name type="scientific">Portibacter lacus</name>
    <dbReference type="NCBI Taxonomy" id="1099794"/>
    <lineage>
        <taxon>Bacteria</taxon>
        <taxon>Pseudomonadati</taxon>
        <taxon>Bacteroidota</taxon>
        <taxon>Saprospiria</taxon>
        <taxon>Saprospirales</taxon>
        <taxon>Haliscomenobacteraceae</taxon>
        <taxon>Portibacter</taxon>
    </lineage>
</organism>
<name>A0AA37SS68_9BACT</name>
<evidence type="ECO:0000313" key="2">
    <source>
        <dbReference type="EMBL" id="GLR18639.1"/>
    </source>
</evidence>
<dbReference type="SUPFAM" id="SSF109854">
    <property type="entry name" value="DinB/YfiT-like putative metalloenzymes"/>
    <property type="match status" value="1"/>
</dbReference>
<dbReference type="InterPro" id="IPR034660">
    <property type="entry name" value="DinB/YfiT-like"/>
</dbReference>
<dbReference type="InterPro" id="IPR024775">
    <property type="entry name" value="DinB-like"/>
</dbReference>
<gene>
    <name evidence="2" type="ORF">GCM10007940_32550</name>
</gene>
<evidence type="ECO:0000259" key="1">
    <source>
        <dbReference type="Pfam" id="PF12867"/>
    </source>
</evidence>